<dbReference type="Proteomes" id="UP000298458">
    <property type="component" value="Unassembled WGS sequence"/>
</dbReference>
<gene>
    <name evidence="2" type="ORF">EHO60_14810</name>
</gene>
<name>A0A4R9G4H9_9LEPT</name>
<keyword evidence="3" id="KW-1185">Reference proteome</keyword>
<dbReference type="RefSeq" id="WP_135768996.1">
    <property type="nucleotide sequence ID" value="NZ_RQET01000013.1"/>
</dbReference>
<keyword evidence="1" id="KW-0175">Coiled coil</keyword>
<comment type="caution">
    <text evidence="2">The sequence shown here is derived from an EMBL/GenBank/DDBJ whole genome shotgun (WGS) entry which is preliminary data.</text>
</comment>
<proteinExistence type="predicted"/>
<feature type="coiled-coil region" evidence="1">
    <location>
        <begin position="39"/>
        <end position="73"/>
    </location>
</feature>
<protein>
    <submittedName>
        <fullName evidence="2">Uncharacterized protein</fullName>
    </submittedName>
</protein>
<organism evidence="2 3">
    <name type="scientific">Leptospira fletcheri</name>
    <dbReference type="NCBI Taxonomy" id="2484981"/>
    <lineage>
        <taxon>Bacteria</taxon>
        <taxon>Pseudomonadati</taxon>
        <taxon>Spirochaetota</taxon>
        <taxon>Spirochaetia</taxon>
        <taxon>Leptospirales</taxon>
        <taxon>Leptospiraceae</taxon>
        <taxon>Leptospira</taxon>
    </lineage>
</organism>
<evidence type="ECO:0000313" key="2">
    <source>
        <dbReference type="EMBL" id="TGK06314.1"/>
    </source>
</evidence>
<sequence length="91" mass="10995">MKRKKTPGLTKEEIEMTQRIEEFRKRHERMSARGQLKRAKELFERLASYNEKFERLYTRMQKLGQEVSEIERKIRVIGLGEILEKLKGKQT</sequence>
<accession>A0A4R9G4H9</accession>
<reference evidence="2" key="1">
    <citation type="journal article" date="2019" name="PLoS Negl. Trop. Dis.">
        <title>Revisiting the worldwide diversity of Leptospira species in the environment.</title>
        <authorList>
            <person name="Vincent A.T."/>
            <person name="Schiettekatte O."/>
            <person name="Bourhy P."/>
            <person name="Veyrier F.J."/>
            <person name="Picardeau M."/>
        </authorList>
    </citation>
    <scope>NUCLEOTIDE SEQUENCE [LARGE SCALE GENOMIC DNA]</scope>
    <source>
        <strain evidence="2">SSW15</strain>
    </source>
</reference>
<dbReference type="EMBL" id="RQET01000013">
    <property type="protein sequence ID" value="TGK06314.1"/>
    <property type="molecule type" value="Genomic_DNA"/>
</dbReference>
<dbReference type="AlphaFoldDB" id="A0A4R9G4H9"/>
<evidence type="ECO:0000256" key="1">
    <source>
        <dbReference type="SAM" id="Coils"/>
    </source>
</evidence>
<evidence type="ECO:0000313" key="3">
    <source>
        <dbReference type="Proteomes" id="UP000298458"/>
    </source>
</evidence>